<dbReference type="CDD" id="cd00102">
    <property type="entry name" value="IPT"/>
    <property type="match status" value="4"/>
</dbReference>
<proteinExistence type="predicted"/>
<evidence type="ECO:0000313" key="2">
    <source>
        <dbReference type="EMBL" id="REK90726.1"/>
    </source>
</evidence>
<gene>
    <name evidence="2" type="ORF">DY245_08610</name>
</gene>
<comment type="caution">
    <text evidence="2">The sequence shown here is derived from an EMBL/GenBank/DDBJ whole genome shotgun (WGS) entry which is preliminary data.</text>
</comment>
<dbReference type="InterPro" id="IPR013783">
    <property type="entry name" value="Ig-like_fold"/>
</dbReference>
<feature type="domain" description="IPT/TIG" evidence="1">
    <location>
        <begin position="84"/>
        <end position="163"/>
    </location>
</feature>
<dbReference type="RefSeq" id="WP_128505225.1">
    <property type="nucleotide sequence ID" value="NZ_QUAC01000058.1"/>
</dbReference>
<dbReference type="GO" id="GO:0005975">
    <property type="term" value="P:carbohydrate metabolic process"/>
    <property type="evidence" value="ECO:0007669"/>
    <property type="project" value="UniProtKB-ARBA"/>
</dbReference>
<dbReference type="InterPro" id="IPR031148">
    <property type="entry name" value="Plexin"/>
</dbReference>
<reference evidence="2 3" key="1">
    <citation type="submission" date="2018-08" db="EMBL/GenBank/DDBJ databases">
        <title>Streptomyces NEAU-D10 sp. nov., a novel Actinomycete isolated from soil.</title>
        <authorList>
            <person name="Jin L."/>
        </authorList>
    </citation>
    <scope>NUCLEOTIDE SEQUENCE [LARGE SCALE GENOMIC DNA]</scope>
    <source>
        <strain evidence="2 3">NEAU-D10</strain>
    </source>
</reference>
<evidence type="ECO:0000313" key="3">
    <source>
        <dbReference type="Proteomes" id="UP000262477"/>
    </source>
</evidence>
<dbReference type="EMBL" id="QUAC01000058">
    <property type="protein sequence ID" value="REK90726.1"/>
    <property type="molecule type" value="Genomic_DNA"/>
</dbReference>
<accession>A0A371Q7N5</accession>
<dbReference type="SUPFAM" id="SSF81296">
    <property type="entry name" value="E set domains"/>
    <property type="match status" value="5"/>
</dbReference>
<dbReference type="Pfam" id="PF01833">
    <property type="entry name" value="TIG"/>
    <property type="match status" value="5"/>
</dbReference>
<protein>
    <submittedName>
        <fullName evidence="2">Cell shape-determining protein</fullName>
    </submittedName>
</protein>
<feature type="domain" description="IPT/TIG" evidence="1">
    <location>
        <begin position="165"/>
        <end position="245"/>
    </location>
</feature>
<dbReference type="GO" id="GO:0017154">
    <property type="term" value="F:semaphorin receptor activity"/>
    <property type="evidence" value="ECO:0007669"/>
    <property type="project" value="InterPro"/>
</dbReference>
<feature type="domain" description="IPT/TIG" evidence="1">
    <location>
        <begin position="247"/>
        <end position="331"/>
    </location>
</feature>
<dbReference type="OrthoDB" id="3289082at2"/>
<keyword evidence="3" id="KW-1185">Reference proteome</keyword>
<dbReference type="SMART" id="SM00429">
    <property type="entry name" value="IPT"/>
    <property type="match status" value="5"/>
</dbReference>
<dbReference type="InterPro" id="IPR002909">
    <property type="entry name" value="IPT_dom"/>
</dbReference>
<organism evidence="2 3">
    <name type="scientific">Streptomyces inhibens</name>
    <dbReference type="NCBI Taxonomy" id="2293571"/>
    <lineage>
        <taxon>Bacteria</taxon>
        <taxon>Bacillati</taxon>
        <taxon>Actinomycetota</taxon>
        <taxon>Actinomycetes</taxon>
        <taxon>Kitasatosporales</taxon>
        <taxon>Streptomycetaceae</taxon>
        <taxon>Streptomyces</taxon>
    </lineage>
</organism>
<sequence>MAPVISSISPTSGPAAGGTAVTINGSGFTGATSVKFGTVAASSFTLVSDAQITTTAPAGSGPVAVTVITPGGTSNGVTYTYLAAPVITSLSPVQGPAVGGTSVIVNGSGFTGATSVKFGSATASFSVVGDNQIAATAPAGAGSVAVTVISPGGTSNGVTYTYVVAPVLTSVLPNKGTTAGGNSVTLNGFNLTGATSVDFGGRTAVITGNTATQITVTAPAAPAAPVSVSVTTPGGTSAPVPYYYIAPPAVSGVDPAMGPSSGGNTVSVYGSNLTLTSVVRFGATAATGASVVSDSQVNAIAPTGSGTVSVTVTTAGGTSPAGLGGSYYSYLPTPALSTLKPGQGPVAGGTGVTIVGSGLTYTDDVRFAGIPTPFTVLSDTQVVATAPPGALGPASVVVHTPAGNSNSVTYQYLP</sequence>
<dbReference type="Proteomes" id="UP000262477">
    <property type="component" value="Unassembled WGS sequence"/>
</dbReference>
<evidence type="ECO:0000259" key="1">
    <source>
        <dbReference type="SMART" id="SM00429"/>
    </source>
</evidence>
<dbReference type="PANTHER" id="PTHR22625:SF70">
    <property type="entry name" value="PLEXIN A, ISOFORM A"/>
    <property type="match status" value="1"/>
</dbReference>
<feature type="domain" description="IPT/TIG" evidence="1">
    <location>
        <begin position="2"/>
        <end position="82"/>
    </location>
</feature>
<dbReference type="InterPro" id="IPR014756">
    <property type="entry name" value="Ig_E-set"/>
</dbReference>
<name>A0A371Q7N5_STRIH</name>
<dbReference type="AlphaFoldDB" id="A0A371Q7N5"/>
<dbReference type="Gene3D" id="2.60.40.10">
    <property type="entry name" value="Immunoglobulins"/>
    <property type="match status" value="5"/>
</dbReference>
<feature type="domain" description="IPT/TIG" evidence="1">
    <location>
        <begin position="333"/>
        <end position="413"/>
    </location>
</feature>
<dbReference type="PANTHER" id="PTHR22625">
    <property type="entry name" value="PLEXIN"/>
    <property type="match status" value="1"/>
</dbReference>